<sequence length="1165" mass="130820">MAHPLHWPSKYFFYPIGNTSAICLTRDIEPRTSASILLLGCGDPRNVLYTIYCERATVPRGLDFTCCDFDPGVLARNVLLFTLLIDKKPPGTIWNIFFHMYLDEESNAMLVSQCWMLAELARSHATWRESVYGAVIKMCTEQTLDELRRYWILYAEMQSLPSSRFQVLASTFKTHCSSVLSMSTTNMGPARSAGPFMPKAFELSKEIHRKYWKTGTIITEPKKLAAATVLNPTFVYSRGENACCVHYGTDPTTPFHLAAAYGNAKRSPTAADIIKAAMAQFGVWCSAFQTLISSSDARPVIRFFWGDAAAACHCILSYHLSHKIELRIPVAQWKTQTIQLSRDEYTTSRAPSQFDVIETSNLVDHIGLLNIIIAATPLLASPSSVLYTESLVYRGEDATRELHQLLFSDITTFALLVGLCPVDYLTGFTSRSNTHEVMAYEVFKGNAPQYQQVITWRTPSSAEMLSSSWTFDGRQLGTFLYDLYHAMFEHEDSRTFFRKNWDKDSDNFLRAVGSSNLDHYTRESFVLLLKLVKSRLGMKDEAWTEVMDWFFGIHSADHSMPMDRNNSHDLWIHLHRHGLYTVSYYHHTSLRNGRFSSWATVPVLIRVILVVPRERLTAVGSIRDIGTPPMNCVVTGKWTNNIFSSVHVAFGRVIPLGSPASPQVRFEEDSHGWKGSSPLVASFIMPSALLTRLEDPSNLHVCLCFRSTAASTPQLFPTLGPTLSIYDVPLMDSSRVHILPEAPLPSPIQPPSSIYNTARNLFSEIGESSTSSVEFDDDCEFVRFMTVRISVKNRSAVSLLQSGTNPEITQLSPHVMRVSLGTCKQDVGFPFPVLGSQAKLRLARKSLYIEVVVPPSHGLKPDGMRLNRFPIVRASGDGHPLLYPWNIHRVNFSVLPAFNIQLKAMRKWLKIHFGSTFSTTELSLIKKTSVPEADAFTFVKENVYTLFERATATADGPPARVFSLVDPETNNSDSIILVNSVRFDLPCHTFVCDAFFVPLTKEVIGRHEQAFNLLVRPSGLVPLGARNGAITVWKKLIPAFVERCRSQWEHGPNCEYVAQGRTPLSEEMEETPICSCGSGKDVDGMQKDPLWRVFAPYATRVAISPFFAVTYLEKIGRDPEAHRCALCRGKGKPKLQQCTGCKKIKYCSRECQAQDWKAHKAKCKV</sequence>
<comment type="caution">
    <text evidence="1">The sequence shown here is derived from an EMBL/GenBank/DDBJ whole genome shotgun (WGS) entry which is preliminary data.</text>
</comment>
<protein>
    <submittedName>
        <fullName evidence="1">Uncharacterized protein</fullName>
    </submittedName>
</protein>
<accession>A0ACB8QNB1</accession>
<evidence type="ECO:0000313" key="2">
    <source>
        <dbReference type="Proteomes" id="UP000814128"/>
    </source>
</evidence>
<evidence type="ECO:0000313" key="1">
    <source>
        <dbReference type="EMBL" id="KAI0033269.1"/>
    </source>
</evidence>
<proteinExistence type="predicted"/>
<dbReference type="EMBL" id="MU273524">
    <property type="protein sequence ID" value="KAI0033269.1"/>
    <property type="molecule type" value="Genomic_DNA"/>
</dbReference>
<organism evidence="1 2">
    <name type="scientific">Vararia minispora EC-137</name>
    <dbReference type="NCBI Taxonomy" id="1314806"/>
    <lineage>
        <taxon>Eukaryota</taxon>
        <taxon>Fungi</taxon>
        <taxon>Dikarya</taxon>
        <taxon>Basidiomycota</taxon>
        <taxon>Agaricomycotina</taxon>
        <taxon>Agaricomycetes</taxon>
        <taxon>Russulales</taxon>
        <taxon>Lachnocladiaceae</taxon>
        <taxon>Vararia</taxon>
    </lineage>
</organism>
<gene>
    <name evidence="1" type="ORF">K488DRAFT_48122</name>
</gene>
<name>A0ACB8QNB1_9AGAM</name>
<reference evidence="1" key="1">
    <citation type="submission" date="2021-02" db="EMBL/GenBank/DDBJ databases">
        <authorList>
            <consortium name="DOE Joint Genome Institute"/>
            <person name="Ahrendt S."/>
            <person name="Looney B.P."/>
            <person name="Miyauchi S."/>
            <person name="Morin E."/>
            <person name="Drula E."/>
            <person name="Courty P.E."/>
            <person name="Chicoki N."/>
            <person name="Fauchery L."/>
            <person name="Kohler A."/>
            <person name="Kuo A."/>
            <person name="Labutti K."/>
            <person name="Pangilinan J."/>
            <person name="Lipzen A."/>
            <person name="Riley R."/>
            <person name="Andreopoulos W."/>
            <person name="He G."/>
            <person name="Johnson J."/>
            <person name="Barry K.W."/>
            <person name="Grigoriev I.V."/>
            <person name="Nagy L."/>
            <person name="Hibbett D."/>
            <person name="Henrissat B."/>
            <person name="Matheny P.B."/>
            <person name="Labbe J."/>
            <person name="Martin F."/>
        </authorList>
    </citation>
    <scope>NUCLEOTIDE SEQUENCE</scope>
    <source>
        <strain evidence="1">EC-137</strain>
    </source>
</reference>
<dbReference type="Proteomes" id="UP000814128">
    <property type="component" value="Unassembled WGS sequence"/>
</dbReference>
<reference evidence="1" key="2">
    <citation type="journal article" date="2022" name="New Phytol.">
        <title>Evolutionary transition to the ectomycorrhizal habit in the genomes of a hyperdiverse lineage of mushroom-forming fungi.</title>
        <authorList>
            <person name="Looney B."/>
            <person name="Miyauchi S."/>
            <person name="Morin E."/>
            <person name="Drula E."/>
            <person name="Courty P.E."/>
            <person name="Kohler A."/>
            <person name="Kuo A."/>
            <person name="LaButti K."/>
            <person name="Pangilinan J."/>
            <person name="Lipzen A."/>
            <person name="Riley R."/>
            <person name="Andreopoulos W."/>
            <person name="He G."/>
            <person name="Johnson J."/>
            <person name="Nolan M."/>
            <person name="Tritt A."/>
            <person name="Barry K.W."/>
            <person name="Grigoriev I.V."/>
            <person name="Nagy L.G."/>
            <person name="Hibbett D."/>
            <person name="Henrissat B."/>
            <person name="Matheny P.B."/>
            <person name="Labbe J."/>
            <person name="Martin F.M."/>
        </authorList>
    </citation>
    <scope>NUCLEOTIDE SEQUENCE</scope>
    <source>
        <strain evidence="1">EC-137</strain>
    </source>
</reference>
<keyword evidence="2" id="KW-1185">Reference proteome</keyword>